<name>A0A6P2T1S1_BURL3</name>
<evidence type="ECO:0000313" key="2">
    <source>
        <dbReference type="EMBL" id="VWC49953.1"/>
    </source>
</evidence>
<protein>
    <submittedName>
        <fullName evidence="2">Uncharacterized protein</fullName>
    </submittedName>
</protein>
<organism evidence="2 3">
    <name type="scientific">Burkholderia lata (strain ATCC 17760 / DSM 23089 / LMG 22485 / NCIMB 9086 / R18194 / 383)</name>
    <dbReference type="NCBI Taxonomy" id="482957"/>
    <lineage>
        <taxon>Bacteria</taxon>
        <taxon>Pseudomonadati</taxon>
        <taxon>Pseudomonadota</taxon>
        <taxon>Betaproteobacteria</taxon>
        <taxon>Burkholderiales</taxon>
        <taxon>Burkholderiaceae</taxon>
        <taxon>Burkholderia</taxon>
        <taxon>Burkholderia cepacia complex</taxon>
    </lineage>
</organism>
<evidence type="ECO:0000256" key="1">
    <source>
        <dbReference type="SAM" id="MobiDB-lite"/>
    </source>
</evidence>
<feature type="compositionally biased region" description="Polar residues" evidence="1">
    <location>
        <begin position="7"/>
        <end position="17"/>
    </location>
</feature>
<feature type="compositionally biased region" description="Pro residues" evidence="1">
    <location>
        <begin position="24"/>
        <end position="34"/>
    </location>
</feature>
<feature type="region of interest" description="Disordered" evidence="1">
    <location>
        <begin position="1"/>
        <end position="50"/>
    </location>
</feature>
<dbReference type="Proteomes" id="UP000494170">
    <property type="component" value="Unassembled WGS sequence"/>
</dbReference>
<dbReference type="AlphaFoldDB" id="A0A6P2T1S1"/>
<evidence type="ECO:0000313" key="3">
    <source>
        <dbReference type="Proteomes" id="UP000494170"/>
    </source>
</evidence>
<reference evidence="2 3" key="1">
    <citation type="submission" date="2019-09" db="EMBL/GenBank/DDBJ databases">
        <authorList>
            <person name="Depoorter E."/>
        </authorList>
    </citation>
    <scope>NUCLEOTIDE SEQUENCE [LARGE SCALE GENOMIC DNA]</scope>
    <source>
        <strain evidence="2">LMG 6863</strain>
    </source>
</reference>
<gene>
    <name evidence="2" type="ORF">BLA6863_07774</name>
</gene>
<sequence>MAASGAWTRNTHGQLASATIAPPTIGPKPSPMPNTIPQIPNARPRSRPSRNWCDSTAIWQISIAPPLAPCNSRPATSTGTFGASPHSSDVAPNSTVPITYTRLRPNRSASVPAAISTVVHAIVYAFMIHCMPLKSPCSTCSSVGRITGTLEISRPNISDVRQTAASATAFLRESDSVMRIAPRPGNGPRASR</sequence>
<dbReference type="EMBL" id="CABVPY010000118">
    <property type="protein sequence ID" value="VWC49953.1"/>
    <property type="molecule type" value="Genomic_DNA"/>
</dbReference>
<proteinExistence type="predicted"/>
<accession>A0A6P2T1S1</accession>
<feature type="region of interest" description="Disordered" evidence="1">
    <location>
        <begin position="74"/>
        <end position="93"/>
    </location>
</feature>